<dbReference type="AlphaFoldDB" id="A0A6B3BYA0"/>
<protein>
    <submittedName>
        <fullName evidence="4">DUF4231 domain-containing protein</fullName>
    </submittedName>
</protein>
<feature type="transmembrane region" description="Helical" evidence="1">
    <location>
        <begin position="188"/>
        <end position="208"/>
    </location>
</feature>
<evidence type="ECO:0000259" key="3">
    <source>
        <dbReference type="Pfam" id="PF18184"/>
    </source>
</evidence>
<evidence type="ECO:0000259" key="2">
    <source>
        <dbReference type="Pfam" id="PF18181"/>
    </source>
</evidence>
<comment type="caution">
    <text evidence="4">The sequence shown here is derived from an EMBL/GenBank/DDBJ whole genome shotgun (WGS) entry which is preliminary data.</text>
</comment>
<dbReference type="EMBL" id="JAAGLU010000023">
    <property type="protein sequence ID" value="NEC89328.1"/>
    <property type="molecule type" value="Genomic_DNA"/>
</dbReference>
<dbReference type="Pfam" id="PF18181">
    <property type="entry name" value="SLATT_1"/>
    <property type="match status" value="1"/>
</dbReference>
<keyword evidence="1" id="KW-1133">Transmembrane helix</keyword>
<organism evidence="4">
    <name type="scientific">Streptomyces sp. SID12501</name>
    <dbReference type="NCBI Taxonomy" id="2706042"/>
    <lineage>
        <taxon>Bacteria</taxon>
        <taxon>Bacillati</taxon>
        <taxon>Actinomycetota</taxon>
        <taxon>Actinomycetes</taxon>
        <taxon>Kitasatosporales</taxon>
        <taxon>Streptomycetaceae</taxon>
        <taxon>Streptomyces</taxon>
    </lineage>
</organism>
<keyword evidence="1" id="KW-0472">Membrane</keyword>
<evidence type="ECO:0000313" key="4">
    <source>
        <dbReference type="EMBL" id="NEC89328.1"/>
    </source>
</evidence>
<feature type="domain" description="SMODS and SLOG-associating 2TM effector" evidence="3">
    <location>
        <begin position="7"/>
        <end position="162"/>
    </location>
</feature>
<dbReference type="InterPro" id="IPR041116">
    <property type="entry name" value="SLATT_3"/>
</dbReference>
<dbReference type="InterPro" id="IPR040884">
    <property type="entry name" value="SLATT_1"/>
</dbReference>
<reference evidence="4" key="1">
    <citation type="submission" date="2020-01" db="EMBL/GenBank/DDBJ databases">
        <title>Insect and environment-associated Actinomycetes.</title>
        <authorList>
            <person name="Currrie C."/>
            <person name="Chevrette M."/>
            <person name="Carlson C."/>
            <person name="Stubbendieck R."/>
            <person name="Wendt-Pienkowski E."/>
        </authorList>
    </citation>
    <scope>NUCLEOTIDE SEQUENCE</scope>
    <source>
        <strain evidence="4">SID12501</strain>
    </source>
</reference>
<evidence type="ECO:0000256" key="1">
    <source>
        <dbReference type="SAM" id="Phobius"/>
    </source>
</evidence>
<feature type="transmembrane region" description="Helical" evidence="1">
    <location>
        <begin position="51"/>
        <end position="72"/>
    </location>
</feature>
<dbReference type="Pfam" id="PF18184">
    <property type="entry name" value="SLATT_3"/>
    <property type="match status" value="1"/>
</dbReference>
<proteinExistence type="predicted"/>
<dbReference type="NCBIfam" id="NF033634">
    <property type="entry name" value="SLATT_1"/>
    <property type="match status" value="1"/>
</dbReference>
<feature type="domain" description="SMODS and SLOG-associating 2TM effector" evidence="2">
    <location>
        <begin position="165"/>
        <end position="287"/>
    </location>
</feature>
<keyword evidence="1" id="KW-0812">Transmembrane</keyword>
<dbReference type="NCBIfam" id="NF033610">
    <property type="entry name" value="SLATT_3"/>
    <property type="match status" value="1"/>
</dbReference>
<name>A0A6B3BYA0_9ACTN</name>
<gene>
    <name evidence="4" type="ORF">G3I71_26740</name>
</gene>
<accession>A0A6B3BYA0</accession>
<sequence length="293" mass="32924">MSENDLPPLFVVSDRRALSRQSESFYAVRTQLMLLLSATAMAMLAERFHSHIPAALAALLYAFTIAIGLYTARRRARAQWRAHRDVAELLKSLAWQYMVHGGPFHSRVADPDGLFAERLEERLRELVRVGWEDSRNGVHARGVGQITPVMRAVRAKPFAARRDIYLRDRLLEQFVWYKNRAAESHRASVRWSSVTATLTLLALLASVLRAVGVIGGWDLTGFLSAGAAAGVAWQEVRRHRPLTYAHSLIEQSLETLRVSMSRTVTESGWAEAVAEAERIVSPQHTDWLVRFGG</sequence>